<gene>
    <name evidence="1" type="ORF">BKP45_19025</name>
</gene>
<sequence length="242" mass="28921">MDKNNDLLIFLHIPKTGGTTLRKIVEAQYKPNEIITFSNREFLDEKIRYMPSKELDRIKCLQGHSQFGIHSYIQKSFKYITFLRDPIESMISLYYYVRNNPKQPMYKIALDNSLEEFIDIVEHNRFTWYLSGTSSVDIEKAKENLNNFHMVGITEMYEESLFLMMKSLNWKNIRYKKRNVNSNRPSSRLVPPKIINKISEKNQLDLNIYYHAKKSLQKRIDLLDQATKVELKKFQKIFKNEF</sequence>
<evidence type="ECO:0000313" key="2">
    <source>
        <dbReference type="Proteomes" id="UP000180057"/>
    </source>
</evidence>
<dbReference type="InterPro" id="IPR053259">
    <property type="entry name" value="Golvesin-related_Golgi"/>
</dbReference>
<organism evidence="1 2">
    <name type="scientific">Anaerobacillus alkalidiazotrophicus</name>
    <dbReference type="NCBI Taxonomy" id="472963"/>
    <lineage>
        <taxon>Bacteria</taxon>
        <taxon>Bacillati</taxon>
        <taxon>Bacillota</taxon>
        <taxon>Bacilli</taxon>
        <taxon>Bacillales</taxon>
        <taxon>Bacillaceae</taxon>
        <taxon>Anaerobacillus</taxon>
    </lineage>
</organism>
<dbReference type="GO" id="GO:0016020">
    <property type="term" value="C:membrane"/>
    <property type="evidence" value="ECO:0007669"/>
    <property type="project" value="InterPro"/>
</dbReference>
<reference evidence="1 2" key="1">
    <citation type="submission" date="2016-10" db="EMBL/GenBank/DDBJ databases">
        <title>Draft genome sequences of four alkaliphilic bacteria belonging to the Anaerobacillus genus.</title>
        <authorList>
            <person name="Bassil N.M."/>
            <person name="Lloyd J.R."/>
        </authorList>
    </citation>
    <scope>NUCLEOTIDE SEQUENCE [LARGE SCALE GENOMIC DNA]</scope>
    <source>
        <strain evidence="1 2">DSM 22531</strain>
    </source>
</reference>
<dbReference type="Pfam" id="PF03567">
    <property type="entry name" value="Sulfotransfer_2"/>
    <property type="match status" value="1"/>
</dbReference>
<dbReference type="AlphaFoldDB" id="A0A1S2M1E8"/>
<protein>
    <recommendedName>
        <fullName evidence="3">Sulfotransferase family protein</fullName>
    </recommendedName>
</protein>
<dbReference type="PANTHER" id="PTHR32301">
    <property type="entry name" value="COUNTIN RECEPTOR CNR3-RELATED"/>
    <property type="match status" value="1"/>
</dbReference>
<proteinExistence type="predicted"/>
<dbReference type="GO" id="GO:0008146">
    <property type="term" value="F:sulfotransferase activity"/>
    <property type="evidence" value="ECO:0007669"/>
    <property type="project" value="InterPro"/>
</dbReference>
<evidence type="ECO:0000313" key="1">
    <source>
        <dbReference type="EMBL" id="OIJ18538.1"/>
    </source>
</evidence>
<dbReference type="PANTHER" id="PTHR32301:SF6">
    <property type="entry name" value="GOLVESIN-RELATED"/>
    <property type="match status" value="1"/>
</dbReference>
<dbReference type="InterPro" id="IPR005331">
    <property type="entry name" value="Sulfotransferase"/>
</dbReference>
<dbReference type="OrthoDB" id="7981249at2"/>
<dbReference type="Proteomes" id="UP000180057">
    <property type="component" value="Unassembled WGS sequence"/>
</dbReference>
<comment type="caution">
    <text evidence="1">The sequence shown here is derived from an EMBL/GenBank/DDBJ whole genome shotgun (WGS) entry which is preliminary data.</text>
</comment>
<evidence type="ECO:0008006" key="3">
    <source>
        <dbReference type="Google" id="ProtNLM"/>
    </source>
</evidence>
<dbReference type="STRING" id="472963.BKP45_19025"/>
<dbReference type="Gene3D" id="3.40.50.300">
    <property type="entry name" value="P-loop containing nucleotide triphosphate hydrolases"/>
    <property type="match status" value="1"/>
</dbReference>
<keyword evidence="2" id="KW-1185">Reference proteome</keyword>
<dbReference type="RefSeq" id="WP_071390756.1">
    <property type="nucleotide sequence ID" value="NZ_MLQS01000030.1"/>
</dbReference>
<name>A0A1S2M1E8_9BACI</name>
<dbReference type="SUPFAM" id="SSF52540">
    <property type="entry name" value="P-loop containing nucleoside triphosphate hydrolases"/>
    <property type="match status" value="1"/>
</dbReference>
<accession>A0A1S2M1E8</accession>
<dbReference type="InterPro" id="IPR027417">
    <property type="entry name" value="P-loop_NTPase"/>
</dbReference>
<dbReference type="EMBL" id="MLQS01000030">
    <property type="protein sequence ID" value="OIJ18538.1"/>
    <property type="molecule type" value="Genomic_DNA"/>
</dbReference>